<dbReference type="AlphaFoldDB" id="A0A1B4Q1E9"/>
<dbReference type="EMBL" id="CP013444">
    <property type="protein sequence ID" value="AOK20015.1"/>
    <property type="molecule type" value="Genomic_DNA"/>
</dbReference>
<dbReference type="RefSeq" id="WP_069274655.1">
    <property type="nucleotide sequence ID" value="NZ_CP013444.1"/>
</dbReference>
<accession>A0A1B4Q1E9</accession>
<gene>
    <name evidence="2" type="ORF">WT26_29845</name>
</gene>
<proteinExistence type="predicted"/>
<evidence type="ECO:0000313" key="3">
    <source>
        <dbReference type="Proteomes" id="UP000094776"/>
    </source>
</evidence>
<feature type="signal peptide" evidence="1">
    <location>
        <begin position="1"/>
        <end position="25"/>
    </location>
</feature>
<reference evidence="2 3" key="1">
    <citation type="submission" date="2015-12" db="EMBL/GenBank/DDBJ databases">
        <title>Diversity of Burkholderia near neighbor genomes.</title>
        <authorList>
            <person name="Sahl J."/>
            <person name="Wagner D."/>
            <person name="Keim P."/>
        </authorList>
    </citation>
    <scope>NUCLEOTIDE SEQUENCE [LARGE SCALE GENOMIC DNA]</scope>
    <source>
        <strain evidence="2 3">MSMB1184WGS</strain>
    </source>
</reference>
<feature type="chain" id="PRO_5008567744" evidence="1">
    <location>
        <begin position="26"/>
        <end position="115"/>
    </location>
</feature>
<name>A0A1B4Q1E9_BURCE</name>
<evidence type="ECO:0000256" key="1">
    <source>
        <dbReference type="SAM" id="SignalP"/>
    </source>
</evidence>
<keyword evidence="1" id="KW-0732">Signal</keyword>
<sequence length="115" mass="13053">MFKRSITQYLYVMPVLFAMVGHAQAEGCNFSPRYEDEGGLSGWPARIRNSSDAALRHAFQNNACTFIMGEHSGGYVPKGAPNSRHITVRRNGRTCHVFKKHSNLRWDARYPTTCF</sequence>
<organism evidence="2 3">
    <name type="scientific">Burkholderia cepacia</name>
    <name type="common">Pseudomonas cepacia</name>
    <dbReference type="NCBI Taxonomy" id="292"/>
    <lineage>
        <taxon>Bacteria</taxon>
        <taxon>Pseudomonadati</taxon>
        <taxon>Pseudomonadota</taxon>
        <taxon>Betaproteobacteria</taxon>
        <taxon>Burkholderiales</taxon>
        <taxon>Burkholderiaceae</taxon>
        <taxon>Burkholderia</taxon>
        <taxon>Burkholderia cepacia complex</taxon>
    </lineage>
</organism>
<protein>
    <submittedName>
        <fullName evidence="2">Uncharacterized protein</fullName>
    </submittedName>
</protein>
<dbReference type="Proteomes" id="UP000094776">
    <property type="component" value="Chromosome 2"/>
</dbReference>
<evidence type="ECO:0000313" key="2">
    <source>
        <dbReference type="EMBL" id="AOK20015.1"/>
    </source>
</evidence>